<protein>
    <recommendedName>
        <fullName evidence="1">holo-[acyl-carrier-protein] synthase</fullName>
        <ecNumber evidence="1">2.7.8.7</ecNumber>
    </recommendedName>
</protein>
<dbReference type="Proteomes" id="UP000559027">
    <property type="component" value="Unassembled WGS sequence"/>
</dbReference>
<proteinExistence type="predicted"/>
<evidence type="ECO:0000259" key="4">
    <source>
        <dbReference type="Pfam" id="PF22624"/>
    </source>
</evidence>
<dbReference type="EMBL" id="JAACJO010000001">
    <property type="protein sequence ID" value="KAF5363654.1"/>
    <property type="molecule type" value="Genomic_DNA"/>
</dbReference>
<dbReference type="Pfam" id="PF01648">
    <property type="entry name" value="ACPS"/>
    <property type="match status" value="1"/>
</dbReference>
<dbReference type="GO" id="GO:0008897">
    <property type="term" value="F:holo-[acyl-carrier-protein] synthase activity"/>
    <property type="evidence" value="ECO:0007669"/>
    <property type="project" value="UniProtKB-EC"/>
</dbReference>
<dbReference type="Gene3D" id="3.90.470.20">
    <property type="entry name" value="4'-phosphopantetheinyl transferase domain"/>
    <property type="match status" value="2"/>
</dbReference>
<gene>
    <name evidence="5" type="ORF">D9756_000856</name>
</gene>
<dbReference type="InterPro" id="IPR008278">
    <property type="entry name" value="4-PPantetheinyl_Trfase_dom"/>
</dbReference>
<dbReference type="OrthoDB" id="26719at2759"/>
<keyword evidence="2" id="KW-0808">Transferase</keyword>
<dbReference type="GO" id="GO:0019878">
    <property type="term" value="P:lysine biosynthetic process via aminoadipic acid"/>
    <property type="evidence" value="ECO:0007669"/>
    <property type="project" value="TreeGrafter"/>
</dbReference>
<feature type="domain" description="4'-phosphopantetheinyl transferase" evidence="3">
    <location>
        <begin position="122"/>
        <end position="199"/>
    </location>
</feature>
<dbReference type="SUPFAM" id="SSF56214">
    <property type="entry name" value="4'-phosphopantetheinyl transferase"/>
    <property type="match status" value="2"/>
</dbReference>
<dbReference type="InterPro" id="IPR037143">
    <property type="entry name" value="4-PPantetheinyl_Trfase_dom_sf"/>
</dbReference>
<dbReference type="GO" id="GO:0000287">
    <property type="term" value="F:magnesium ion binding"/>
    <property type="evidence" value="ECO:0007669"/>
    <property type="project" value="InterPro"/>
</dbReference>
<reference evidence="5 6" key="1">
    <citation type="journal article" date="2020" name="ISME J.">
        <title>Uncovering the hidden diversity of litter-decomposition mechanisms in mushroom-forming fungi.</title>
        <authorList>
            <person name="Floudas D."/>
            <person name="Bentzer J."/>
            <person name="Ahren D."/>
            <person name="Johansson T."/>
            <person name="Persson P."/>
            <person name="Tunlid A."/>
        </authorList>
    </citation>
    <scope>NUCLEOTIDE SEQUENCE [LARGE SCALE GENOMIC DNA]</scope>
    <source>
        <strain evidence="5 6">CBS 146.42</strain>
    </source>
</reference>
<dbReference type="InterPro" id="IPR050559">
    <property type="entry name" value="P-Pant_transferase_sf"/>
</dbReference>
<name>A0A8H5LNJ9_9AGAR</name>
<evidence type="ECO:0000313" key="5">
    <source>
        <dbReference type="EMBL" id="KAF5363654.1"/>
    </source>
</evidence>
<accession>A0A8H5LNJ9</accession>
<dbReference type="PANTHER" id="PTHR12215">
    <property type="entry name" value="PHOSPHOPANTETHEINE TRANSFERASE"/>
    <property type="match status" value="1"/>
</dbReference>
<dbReference type="PANTHER" id="PTHR12215:SF10">
    <property type="entry name" value="L-AMINOADIPATE-SEMIALDEHYDE DEHYDROGENASE-PHOSPHOPANTETHEINYL TRANSFERASE"/>
    <property type="match status" value="1"/>
</dbReference>
<dbReference type="AlphaFoldDB" id="A0A8H5LNJ9"/>
<sequence length="272" mass="30941">MSREPSMQVWAVFYEPDLFTEELYQRALKVLDGLDSEAVARIRRFYRREDACRTLIGHLLRRLMVLEKGVDPSAMKFSVTKAGKPYLVSPDLDPPLGFNITHDNALIAMAFSSGSQNPPAFSVGVDVMKLRVPGKESFPSFVRTVGDQLTPREHRLIFSGGSPEENLKRFFWMWTMKEAYTKALGIGLGFDFKRVEFDVEEHVLRVDGAIPTGWSFRMFVLEHGEDAYEGVVAEFVGEGRTEVIYENEPPEWVKQYDAVPFVEQAILRLAGH</sequence>
<evidence type="ECO:0000256" key="2">
    <source>
        <dbReference type="ARBA" id="ARBA00022679"/>
    </source>
</evidence>
<dbReference type="GO" id="GO:0005829">
    <property type="term" value="C:cytosol"/>
    <property type="evidence" value="ECO:0007669"/>
    <property type="project" value="TreeGrafter"/>
</dbReference>
<dbReference type="EC" id="2.7.8.7" evidence="1"/>
<dbReference type="InterPro" id="IPR055066">
    <property type="entry name" value="AASDHPPT_N"/>
</dbReference>
<dbReference type="Pfam" id="PF22624">
    <property type="entry name" value="AASDHPPT_N"/>
    <property type="match status" value="1"/>
</dbReference>
<evidence type="ECO:0000313" key="6">
    <source>
        <dbReference type="Proteomes" id="UP000559027"/>
    </source>
</evidence>
<feature type="domain" description="4'-phosphopantetheinyl transferase N-terminal" evidence="4">
    <location>
        <begin position="29"/>
        <end position="110"/>
    </location>
</feature>
<organism evidence="5 6">
    <name type="scientific">Leucocoprinus leucothites</name>
    <dbReference type="NCBI Taxonomy" id="201217"/>
    <lineage>
        <taxon>Eukaryota</taxon>
        <taxon>Fungi</taxon>
        <taxon>Dikarya</taxon>
        <taxon>Basidiomycota</taxon>
        <taxon>Agaricomycotina</taxon>
        <taxon>Agaricomycetes</taxon>
        <taxon>Agaricomycetidae</taxon>
        <taxon>Agaricales</taxon>
        <taxon>Agaricineae</taxon>
        <taxon>Agaricaceae</taxon>
        <taxon>Leucocoprinus</taxon>
    </lineage>
</organism>
<keyword evidence="6" id="KW-1185">Reference proteome</keyword>
<evidence type="ECO:0000259" key="3">
    <source>
        <dbReference type="Pfam" id="PF01648"/>
    </source>
</evidence>
<evidence type="ECO:0000256" key="1">
    <source>
        <dbReference type="ARBA" id="ARBA00013172"/>
    </source>
</evidence>
<comment type="caution">
    <text evidence="5">The sequence shown here is derived from an EMBL/GenBank/DDBJ whole genome shotgun (WGS) entry which is preliminary data.</text>
</comment>